<accession>A0A7X1C8E4</accession>
<comment type="caution">
    <text evidence="1">The sequence shown here is derived from an EMBL/GenBank/DDBJ whole genome shotgun (WGS) entry which is preliminary data.</text>
</comment>
<dbReference type="PANTHER" id="PTHR36433:SF2">
    <property type="entry name" value="YXEA FAMILY PROTEIN"/>
    <property type="match status" value="1"/>
</dbReference>
<dbReference type="Proteomes" id="UP000561617">
    <property type="component" value="Unassembled WGS sequence"/>
</dbReference>
<proteinExistence type="predicted"/>
<name>A0A7X1C8E4_9LIST</name>
<sequence length="113" mass="12883">MKKLFIGIISLLILGGIGITVFYYCYDKTAVAEQYYVKITKDGENNGQKGFAYSYTLPGYDKDGHGEKMSFTADKNLRKDAYLRVYYKKLKGVTTFEEITLKQIPQKAAKKLN</sequence>
<dbReference type="AlphaFoldDB" id="A0A7X1C8E4"/>
<gene>
    <name evidence="1" type="ORF">HCJ38_04155</name>
</gene>
<dbReference type="InterPro" id="IPR036166">
    <property type="entry name" value="YxeA-like_sf"/>
</dbReference>
<dbReference type="RefSeq" id="WP_185380702.1">
    <property type="nucleotide sequence ID" value="NZ_JAASTW010000004.1"/>
</dbReference>
<dbReference type="EMBL" id="JAASTW010000004">
    <property type="protein sequence ID" value="MBC1488206.1"/>
    <property type="molecule type" value="Genomic_DNA"/>
</dbReference>
<dbReference type="Gene3D" id="2.40.50.480">
    <property type="match status" value="1"/>
</dbReference>
<dbReference type="InterPro" id="IPR006542">
    <property type="entry name" value="DUF1093"/>
</dbReference>
<evidence type="ECO:0000313" key="2">
    <source>
        <dbReference type="Proteomes" id="UP000561617"/>
    </source>
</evidence>
<reference evidence="1 2" key="1">
    <citation type="submission" date="2020-03" db="EMBL/GenBank/DDBJ databases">
        <title>Soil Listeria distribution.</title>
        <authorList>
            <person name="Liao J."/>
            <person name="Wiedmann M."/>
        </authorList>
    </citation>
    <scope>NUCLEOTIDE SEQUENCE [LARGE SCALE GENOMIC DNA]</scope>
    <source>
        <strain evidence="1 2">FSL L7-1554</strain>
    </source>
</reference>
<dbReference type="PANTHER" id="PTHR36433">
    <property type="entry name" value="HYPOTHETICAL CYTOSOLIC PROTEIN"/>
    <property type="match status" value="1"/>
</dbReference>
<dbReference type="NCBIfam" id="TIGR01655">
    <property type="entry name" value="yxeA_fam"/>
    <property type="match status" value="1"/>
</dbReference>
<evidence type="ECO:0000313" key="1">
    <source>
        <dbReference type="EMBL" id="MBC1488206.1"/>
    </source>
</evidence>
<organism evidence="1 2">
    <name type="scientific">Listeria immobilis</name>
    <dbReference type="NCBI Taxonomy" id="2713502"/>
    <lineage>
        <taxon>Bacteria</taxon>
        <taxon>Bacillati</taxon>
        <taxon>Bacillota</taxon>
        <taxon>Bacilli</taxon>
        <taxon>Bacillales</taxon>
        <taxon>Listeriaceae</taxon>
        <taxon>Listeria</taxon>
    </lineage>
</organism>
<dbReference type="SUPFAM" id="SSF159121">
    <property type="entry name" value="BC4932-like"/>
    <property type="match status" value="1"/>
</dbReference>
<dbReference type="Pfam" id="PF06486">
    <property type="entry name" value="DUF1093"/>
    <property type="match status" value="1"/>
</dbReference>
<protein>
    <submittedName>
        <fullName evidence="1">YxeA family protein</fullName>
    </submittedName>
</protein>